<dbReference type="Pfam" id="PF04301">
    <property type="entry name" value="BioG"/>
    <property type="match status" value="1"/>
</dbReference>
<evidence type="ECO:0000313" key="1">
    <source>
        <dbReference type="EMBL" id="EIJ71066.1"/>
    </source>
</evidence>
<dbReference type="RefSeq" id="WP_005759423.1">
    <property type="nucleotide sequence ID" value="NZ_AJSX01000010.1"/>
</dbReference>
<comment type="caution">
    <text evidence="1">The sequence shown here is derived from an EMBL/GenBank/DDBJ whole genome shotgun (WGS) entry which is preliminary data.</text>
</comment>
<name>I3DH73_9PAST</name>
<dbReference type="InterPro" id="IPR029058">
    <property type="entry name" value="AB_hydrolase_fold"/>
</dbReference>
<dbReference type="SUPFAM" id="SSF53474">
    <property type="entry name" value="alpha/beta-Hydrolases"/>
    <property type="match status" value="1"/>
</dbReference>
<protein>
    <submittedName>
        <fullName evidence="1">PF04301 family protein</fullName>
    </submittedName>
</protein>
<dbReference type="eggNOG" id="COG2830">
    <property type="taxonomic scope" value="Bacteria"/>
</dbReference>
<dbReference type="Proteomes" id="UP000006457">
    <property type="component" value="Unassembled WGS sequence"/>
</dbReference>
<dbReference type="AlphaFoldDB" id="I3DH73"/>
<dbReference type="ESTHER" id="9past-i3dh73">
    <property type="family name" value="BioG_Pimeloyl-ACP-methyl-esterase"/>
</dbReference>
<dbReference type="OrthoDB" id="7688089at2"/>
<evidence type="ECO:0000313" key="2">
    <source>
        <dbReference type="Proteomes" id="UP000006457"/>
    </source>
</evidence>
<dbReference type="EMBL" id="AJSX01000010">
    <property type="protein sequence ID" value="EIJ71066.1"/>
    <property type="molecule type" value="Genomic_DNA"/>
</dbReference>
<keyword evidence="2" id="KW-1185">Reference proteome</keyword>
<gene>
    <name evidence="1" type="ORF">HMPREF1052_1839</name>
</gene>
<organism evidence="1 2">
    <name type="scientific">Pasteurella bettyae CCUG 2042</name>
    <dbReference type="NCBI Taxonomy" id="1095749"/>
    <lineage>
        <taxon>Bacteria</taxon>
        <taxon>Pseudomonadati</taxon>
        <taxon>Pseudomonadota</taxon>
        <taxon>Gammaproteobacteria</taxon>
        <taxon>Pasteurellales</taxon>
        <taxon>Pasteurellaceae</taxon>
        <taxon>Pasteurella</taxon>
    </lineage>
</organism>
<reference evidence="1 2" key="1">
    <citation type="submission" date="2012-03" db="EMBL/GenBank/DDBJ databases">
        <authorList>
            <person name="Harkins D.M."/>
            <person name="Madupu R."/>
            <person name="Durkin A.S."/>
            <person name="Torralba M."/>
            <person name="Methe B."/>
            <person name="Sutton G.G."/>
            <person name="Nelson K.E."/>
        </authorList>
    </citation>
    <scope>NUCLEOTIDE SEQUENCE [LARGE SCALE GENOMIC DNA]</scope>
    <source>
        <strain evidence="1 2">CCUG 2042</strain>
    </source>
</reference>
<dbReference type="InterPro" id="IPR007398">
    <property type="entry name" value="BioG"/>
</dbReference>
<accession>I3DH73</accession>
<dbReference type="PATRIC" id="fig|1095749.3.peg.565"/>
<proteinExistence type="predicted"/>
<sequence length="212" mass="24708">MKTTFINQQGEHLILYFAGWGAPIELVSHLILPENHDLLICSDYRNLDFNVDLTHYQNMYLVAWSMGVWVAEQVIDFKLKSATAINGTSHPRHNQWGIPEVIFDGTLASLDADNYQKFVRRICGNRTNLQHYLAHPQRDFVEIKQELECLAKFLPSSKPSQFSWTKAIIGEQDRIFPVDNQLDFWQQKNVSIHLLEAPHYLFAQYQSWNELC</sequence>